<dbReference type="PANTHER" id="PTHR28208">
    <property type="entry name" value="PHOSPHATIDATE PHOSPHATASE APP1"/>
    <property type="match status" value="1"/>
</dbReference>
<keyword evidence="4" id="KW-1185">Reference proteome</keyword>
<evidence type="ECO:0000313" key="4">
    <source>
        <dbReference type="Proteomes" id="UP001575652"/>
    </source>
</evidence>
<evidence type="ECO:0000259" key="2">
    <source>
        <dbReference type="Pfam" id="PF09949"/>
    </source>
</evidence>
<dbReference type="InterPro" id="IPR019236">
    <property type="entry name" value="APP1_cat"/>
</dbReference>
<name>A0ABV4UR66_9MICC</name>
<reference evidence="3 4" key="1">
    <citation type="submission" date="2024-09" db="EMBL/GenBank/DDBJ databases">
        <authorList>
            <person name="Salinas-Garcia M.A."/>
            <person name="Prieme A."/>
        </authorList>
    </citation>
    <scope>NUCLEOTIDE SEQUENCE [LARGE SCALE GENOMIC DNA]</scope>
    <source>
        <strain evidence="3 4">DSM 21081</strain>
    </source>
</reference>
<dbReference type="EMBL" id="JBHDLJ010000019">
    <property type="protein sequence ID" value="MFB0836163.1"/>
    <property type="molecule type" value="Genomic_DNA"/>
</dbReference>
<dbReference type="InterPro" id="IPR052935">
    <property type="entry name" value="Mg2+_PAP"/>
</dbReference>
<dbReference type="PANTHER" id="PTHR28208:SF3">
    <property type="entry name" value="PHOSPHATIDATE PHOSPHATASE APP1"/>
    <property type="match status" value="1"/>
</dbReference>
<evidence type="ECO:0000313" key="3">
    <source>
        <dbReference type="EMBL" id="MFB0836163.1"/>
    </source>
</evidence>
<proteinExistence type="predicted"/>
<evidence type="ECO:0000256" key="1">
    <source>
        <dbReference type="SAM" id="MobiDB-lite"/>
    </source>
</evidence>
<feature type="domain" description="Phosphatidate phosphatase APP1 catalytic" evidence="2">
    <location>
        <begin position="152"/>
        <end position="301"/>
    </location>
</feature>
<dbReference type="Proteomes" id="UP001575652">
    <property type="component" value="Unassembled WGS sequence"/>
</dbReference>
<accession>A0ABV4UR66</accession>
<sequence length="349" mass="37726">MRLPETELSRFRQAAVTAAYRMETGIRDRLARRAAERGWTPAVIPYSGYAGADHARVLGRVVLAPASVDPAARRGISGWRRLLTLESPGTDVEIELGGTTTTATSDSAGIIDARLPLDSPLEPGTATALLRTDGRDPVPANVHAISPDPARGVVCDIDDTVWVTGIAHPLRAAWRTLRGSSSTRRSVPGMARLLRTAVEGQDHPGVVYLSNGPWNFVGPVTRFLERHGFPAGAVLMTDWGITPHRWFRDGRKHKSSSLARLMEDLPQVTWVLVGDDGEHDPHLYGDLAEAHPDRVAAIALRHVRPTAPARTGREEGSGATDGVPILRGVDGDELLPLLRDALNRRPSAT</sequence>
<dbReference type="RefSeq" id="WP_373973339.1">
    <property type="nucleotide sequence ID" value="NZ_JBHDLJ010000019.1"/>
</dbReference>
<dbReference type="Pfam" id="PF09949">
    <property type="entry name" value="APP1_cat"/>
    <property type="match status" value="1"/>
</dbReference>
<feature type="region of interest" description="Disordered" evidence="1">
    <location>
        <begin position="306"/>
        <end position="327"/>
    </location>
</feature>
<gene>
    <name evidence="3" type="ORF">ACETWP_16360</name>
</gene>
<comment type="caution">
    <text evidence="3">The sequence shown here is derived from an EMBL/GenBank/DDBJ whole genome shotgun (WGS) entry which is preliminary data.</text>
</comment>
<organism evidence="3 4">
    <name type="scientific">Arthrobacter halodurans</name>
    <dbReference type="NCBI Taxonomy" id="516699"/>
    <lineage>
        <taxon>Bacteria</taxon>
        <taxon>Bacillati</taxon>
        <taxon>Actinomycetota</taxon>
        <taxon>Actinomycetes</taxon>
        <taxon>Micrococcales</taxon>
        <taxon>Micrococcaceae</taxon>
        <taxon>Arthrobacter</taxon>
    </lineage>
</organism>
<protein>
    <submittedName>
        <fullName evidence="3">App1 family protein</fullName>
    </submittedName>
</protein>